<organism evidence="1 2">
    <name type="scientific">Aduncisulcus paluster</name>
    <dbReference type="NCBI Taxonomy" id="2918883"/>
    <lineage>
        <taxon>Eukaryota</taxon>
        <taxon>Metamonada</taxon>
        <taxon>Carpediemonas-like organisms</taxon>
        <taxon>Aduncisulcus</taxon>
    </lineage>
</organism>
<sequence length="24" mass="2666">MSDNCSKIVAIKLELVCELLEVCL</sequence>
<evidence type="ECO:0000313" key="1">
    <source>
        <dbReference type="EMBL" id="GKT32655.1"/>
    </source>
</evidence>
<dbReference type="EMBL" id="BQXS01002618">
    <property type="protein sequence ID" value="GKT32655.1"/>
    <property type="molecule type" value="Genomic_DNA"/>
</dbReference>
<comment type="caution">
    <text evidence="1">The sequence shown here is derived from an EMBL/GenBank/DDBJ whole genome shotgun (WGS) entry which is preliminary data.</text>
</comment>
<proteinExistence type="predicted"/>
<gene>
    <name evidence="1" type="ORF">ADUPG1_002319</name>
</gene>
<feature type="non-terminal residue" evidence="1">
    <location>
        <position position="24"/>
    </location>
</feature>
<keyword evidence="2" id="KW-1185">Reference proteome</keyword>
<evidence type="ECO:0000313" key="2">
    <source>
        <dbReference type="Proteomes" id="UP001057375"/>
    </source>
</evidence>
<protein>
    <submittedName>
        <fullName evidence="1">Uncharacterized protein</fullName>
    </submittedName>
</protein>
<dbReference type="Proteomes" id="UP001057375">
    <property type="component" value="Unassembled WGS sequence"/>
</dbReference>
<reference evidence="1" key="1">
    <citation type="submission" date="2022-03" db="EMBL/GenBank/DDBJ databases">
        <title>Draft genome sequence of Aduncisulcus paluster, a free-living microaerophilic Fornicata.</title>
        <authorList>
            <person name="Yuyama I."/>
            <person name="Kume K."/>
            <person name="Tamura T."/>
            <person name="Inagaki Y."/>
            <person name="Hashimoto T."/>
        </authorList>
    </citation>
    <scope>NUCLEOTIDE SEQUENCE</scope>
    <source>
        <strain evidence="1">NY0171</strain>
    </source>
</reference>
<accession>A0ABQ5KJG2</accession>
<name>A0ABQ5KJG2_9EUKA</name>